<evidence type="ECO:0000256" key="5">
    <source>
        <dbReference type="SAM" id="MobiDB-lite"/>
    </source>
</evidence>
<name>A0AAW1NS56_9CHLO</name>
<comment type="catalytic activity">
    <reaction evidence="4">
        <text>DNA(n) + a 2'-deoxyribonucleoside 5'-triphosphate = DNA(n+1) + diphosphate</text>
        <dbReference type="Rhea" id="RHEA:22508"/>
        <dbReference type="Rhea" id="RHEA-COMP:17339"/>
        <dbReference type="Rhea" id="RHEA-COMP:17340"/>
        <dbReference type="ChEBI" id="CHEBI:33019"/>
        <dbReference type="ChEBI" id="CHEBI:61560"/>
        <dbReference type="ChEBI" id="CHEBI:173112"/>
        <dbReference type="EC" id="2.7.7.7"/>
    </reaction>
    <physiologicalReaction direction="left-to-right" evidence="4">
        <dbReference type="Rhea" id="RHEA:22509"/>
    </physiologicalReaction>
</comment>
<feature type="compositionally biased region" description="Basic residues" evidence="5">
    <location>
        <begin position="15"/>
        <end position="27"/>
    </location>
</feature>
<comment type="catalytic activity">
    <reaction evidence="2">
        <text>ssDNA + n NTP = ssDNA/pppN(pN)n-1 hybrid + (n-1) diphosphate.</text>
        <dbReference type="EC" id="2.7.7.102"/>
    </reaction>
</comment>
<evidence type="ECO:0000313" key="7">
    <source>
        <dbReference type="Proteomes" id="UP001465755"/>
    </source>
</evidence>
<feature type="region of interest" description="Disordered" evidence="5">
    <location>
        <begin position="1"/>
        <end position="115"/>
    </location>
</feature>
<organism evidence="6 7">
    <name type="scientific">Symbiochloris irregularis</name>
    <dbReference type="NCBI Taxonomy" id="706552"/>
    <lineage>
        <taxon>Eukaryota</taxon>
        <taxon>Viridiplantae</taxon>
        <taxon>Chlorophyta</taxon>
        <taxon>core chlorophytes</taxon>
        <taxon>Trebouxiophyceae</taxon>
        <taxon>Trebouxiales</taxon>
        <taxon>Trebouxiaceae</taxon>
        <taxon>Symbiochloris</taxon>
    </lineage>
</organism>
<dbReference type="GO" id="GO:0003887">
    <property type="term" value="F:DNA-directed DNA polymerase activity"/>
    <property type="evidence" value="ECO:0007669"/>
    <property type="project" value="UniProtKB-EC"/>
</dbReference>
<protein>
    <recommendedName>
        <fullName evidence="1">DNA-directed primase/polymerase protein</fullName>
        <ecNumber evidence="3">2.7.7.102</ecNumber>
    </recommendedName>
</protein>
<evidence type="ECO:0000313" key="6">
    <source>
        <dbReference type="EMBL" id="KAK9792264.1"/>
    </source>
</evidence>
<evidence type="ECO:0000256" key="1">
    <source>
        <dbReference type="ARBA" id="ARBA00026139"/>
    </source>
</evidence>
<evidence type="ECO:0000256" key="2">
    <source>
        <dbReference type="ARBA" id="ARBA00044677"/>
    </source>
</evidence>
<evidence type="ECO:0000256" key="4">
    <source>
        <dbReference type="ARBA" id="ARBA00047303"/>
    </source>
</evidence>
<gene>
    <name evidence="6" type="ORF">WJX73_002212</name>
</gene>
<dbReference type="GO" id="GO:0006264">
    <property type="term" value="P:mitochondrial DNA replication"/>
    <property type="evidence" value="ECO:0007669"/>
    <property type="project" value="TreeGrafter"/>
</dbReference>
<dbReference type="GO" id="GO:0009411">
    <property type="term" value="P:response to UV"/>
    <property type="evidence" value="ECO:0007669"/>
    <property type="project" value="TreeGrafter"/>
</dbReference>
<feature type="compositionally biased region" description="Low complexity" evidence="5">
    <location>
        <begin position="76"/>
        <end position="87"/>
    </location>
</feature>
<dbReference type="Pfam" id="PF03121">
    <property type="entry name" value="Herpes_UL52"/>
    <property type="match status" value="1"/>
</dbReference>
<dbReference type="GO" id="GO:0005759">
    <property type="term" value="C:mitochondrial matrix"/>
    <property type="evidence" value="ECO:0007669"/>
    <property type="project" value="TreeGrafter"/>
</dbReference>
<sequence>MVGPSDTSANTERALHHKGSSKLKRAPASKSAVGQENKALHQNRRGRNAPKGSTTSTEDLSSRYAALTLQPSCIEPAPQAKQAQQAAGIPDKDPKPECKTEATAEGRPAKAKSAKGRLIFAESSLVCTPLAKGNPRIAVQDSPVNGSPMLISPAPPAAAVQTAAEAQRVWAGFNKQHDALAFASACNAAASNRQASHAEASTSAASGHMPEGASQHASIVKVFCKENPGDQGWYRSFVAAAYPALWQRYKNAQERHFYEVIQEGHPCHLYFDLEFNRDCNATVDGDALVACLLTLVAEGFRHNWGVEMQDDDVIELESSTQSKFSRHIIIPLQGVAFADNSVVGSFVSQLLSKAQSGGLRVLKEAARDGHRVHTTFVDTAVYSRNRHFRMMWSSKGGKPAVLRLSKRCAAQATMQLPPQELLQRTLVCNVDASARLLTLGGPAIAQCPSSKANNALLGNVQRVDGMLKVAWKHDALDDIPAAEHLPMKGVMGCAERALPWLEAMASARGGNQKAYARTIAQCGRAGRIAFSMLGPGSHYCSNIRRMHTSNHVFFVMDFVSGTYAQKCHDPDCSSYTSSWMQLPQELLFQM</sequence>
<keyword evidence="7" id="KW-1185">Reference proteome</keyword>
<dbReference type="GO" id="GO:0031297">
    <property type="term" value="P:replication fork processing"/>
    <property type="evidence" value="ECO:0007669"/>
    <property type="project" value="TreeGrafter"/>
</dbReference>
<dbReference type="PANTHER" id="PTHR31399">
    <property type="entry name" value="DNA-DIRECTED PRIMASE / POLYMERASE PROTEIN"/>
    <property type="match status" value="1"/>
</dbReference>
<feature type="compositionally biased region" description="Basic and acidic residues" evidence="5">
    <location>
        <begin position="90"/>
        <end position="108"/>
    </location>
</feature>
<dbReference type="InterPro" id="IPR044917">
    <property type="entry name" value="PRIMPOL"/>
</dbReference>
<dbReference type="PANTHER" id="PTHR31399:SF0">
    <property type="entry name" value="DNA-DIRECTED PRIMASE_POLYMERASE PROTEIN"/>
    <property type="match status" value="1"/>
</dbReference>
<accession>A0AAW1NS56</accession>
<dbReference type="EMBL" id="JALJOQ010000165">
    <property type="protein sequence ID" value="KAK9792264.1"/>
    <property type="molecule type" value="Genomic_DNA"/>
</dbReference>
<evidence type="ECO:0000256" key="3">
    <source>
        <dbReference type="ARBA" id="ARBA00044768"/>
    </source>
</evidence>
<dbReference type="GO" id="GO:0003682">
    <property type="term" value="F:chromatin binding"/>
    <property type="evidence" value="ECO:0007669"/>
    <property type="project" value="TreeGrafter"/>
</dbReference>
<dbReference type="Proteomes" id="UP001465755">
    <property type="component" value="Unassembled WGS sequence"/>
</dbReference>
<feature type="compositionally biased region" description="Polar residues" evidence="5">
    <location>
        <begin position="1"/>
        <end position="11"/>
    </location>
</feature>
<reference evidence="6 7" key="1">
    <citation type="journal article" date="2024" name="Nat. Commun.">
        <title>Phylogenomics reveals the evolutionary origins of lichenization in chlorophyte algae.</title>
        <authorList>
            <person name="Puginier C."/>
            <person name="Libourel C."/>
            <person name="Otte J."/>
            <person name="Skaloud P."/>
            <person name="Haon M."/>
            <person name="Grisel S."/>
            <person name="Petersen M."/>
            <person name="Berrin J.G."/>
            <person name="Delaux P.M."/>
            <person name="Dal Grande F."/>
            <person name="Keller J."/>
        </authorList>
    </citation>
    <scope>NUCLEOTIDE SEQUENCE [LARGE SCALE GENOMIC DNA]</scope>
    <source>
        <strain evidence="6 7">SAG 2036</strain>
    </source>
</reference>
<dbReference type="AlphaFoldDB" id="A0AAW1NS56"/>
<proteinExistence type="predicted"/>
<dbReference type="EC" id="2.7.7.102" evidence="3"/>
<dbReference type="GO" id="GO:0005634">
    <property type="term" value="C:nucleus"/>
    <property type="evidence" value="ECO:0007669"/>
    <property type="project" value="TreeGrafter"/>
</dbReference>
<comment type="caution">
    <text evidence="6">The sequence shown here is derived from an EMBL/GenBank/DDBJ whole genome shotgun (WGS) entry which is preliminary data.</text>
</comment>
<dbReference type="GO" id="GO:0042276">
    <property type="term" value="P:error-prone translesion synthesis"/>
    <property type="evidence" value="ECO:0007669"/>
    <property type="project" value="InterPro"/>
</dbReference>